<keyword evidence="6" id="KW-1185">Reference proteome</keyword>
<comment type="caution">
    <text evidence="5">The sequence shown here is derived from an EMBL/GenBank/DDBJ whole genome shotgun (WGS) entry which is preliminary data.</text>
</comment>
<comment type="subcellular location">
    <subcellularLocation>
        <location evidence="1">Membrane</location>
        <topology evidence="1">Multi-pass membrane protein</topology>
    </subcellularLocation>
</comment>
<evidence type="ECO:0000313" key="5">
    <source>
        <dbReference type="EMBL" id="MCC2136454.1"/>
    </source>
</evidence>
<sequence>MFIFQVGGILNANFDQIMMLTKQMGNSMLKEYADVLDTFIYRLGVSQGRFSFAAAAGLFKSIVNFALLLGSNYVAGKFGEAQLF</sequence>
<proteinExistence type="predicted"/>
<evidence type="ECO:0000313" key="6">
    <source>
        <dbReference type="Proteomes" id="UP001199424"/>
    </source>
</evidence>
<evidence type="ECO:0000256" key="1">
    <source>
        <dbReference type="ARBA" id="ARBA00004141"/>
    </source>
</evidence>
<dbReference type="Gene3D" id="1.10.3720.10">
    <property type="entry name" value="MetI-like"/>
    <property type="match status" value="1"/>
</dbReference>
<name>A0AAE3AGV1_9FIRM</name>
<dbReference type="Proteomes" id="UP001199424">
    <property type="component" value="Unassembled WGS sequence"/>
</dbReference>
<keyword evidence="4" id="KW-0472">Membrane</keyword>
<protein>
    <recommendedName>
        <fullName evidence="7">ABC transmembrane type-1 domain-containing protein</fullName>
    </recommendedName>
</protein>
<dbReference type="RefSeq" id="WP_308448934.1">
    <property type="nucleotide sequence ID" value="NZ_JAJEQC010000004.1"/>
</dbReference>
<keyword evidence="3" id="KW-1133">Transmembrane helix</keyword>
<organism evidence="5 6">
    <name type="scientific">Hominenteromicrobium mulieris</name>
    <dbReference type="NCBI Taxonomy" id="2885357"/>
    <lineage>
        <taxon>Bacteria</taxon>
        <taxon>Bacillati</taxon>
        <taxon>Bacillota</taxon>
        <taxon>Clostridia</taxon>
        <taxon>Eubacteriales</taxon>
        <taxon>Oscillospiraceae</taxon>
        <taxon>Hominenteromicrobium</taxon>
    </lineage>
</organism>
<reference evidence="5" key="1">
    <citation type="submission" date="2021-10" db="EMBL/GenBank/DDBJ databases">
        <title>Anaerobic single-cell dispensing facilitates the cultivation of human gut bacteria.</title>
        <authorList>
            <person name="Afrizal A."/>
        </authorList>
    </citation>
    <scope>NUCLEOTIDE SEQUENCE</scope>
    <source>
        <strain evidence="5">CLA-AA-H250</strain>
    </source>
</reference>
<dbReference type="GO" id="GO:0016020">
    <property type="term" value="C:membrane"/>
    <property type="evidence" value="ECO:0007669"/>
    <property type="project" value="UniProtKB-SubCell"/>
</dbReference>
<evidence type="ECO:0000256" key="4">
    <source>
        <dbReference type="ARBA" id="ARBA00023136"/>
    </source>
</evidence>
<evidence type="ECO:0008006" key="7">
    <source>
        <dbReference type="Google" id="ProtNLM"/>
    </source>
</evidence>
<evidence type="ECO:0000256" key="2">
    <source>
        <dbReference type="ARBA" id="ARBA00022692"/>
    </source>
</evidence>
<keyword evidence="2" id="KW-0812">Transmembrane</keyword>
<evidence type="ECO:0000256" key="3">
    <source>
        <dbReference type="ARBA" id="ARBA00022989"/>
    </source>
</evidence>
<dbReference type="AlphaFoldDB" id="A0AAE3AGV1"/>
<gene>
    <name evidence="5" type="ORF">LKD31_05440</name>
</gene>
<dbReference type="EMBL" id="JAJEQC010000004">
    <property type="protein sequence ID" value="MCC2136454.1"/>
    <property type="molecule type" value="Genomic_DNA"/>
</dbReference>
<dbReference type="InterPro" id="IPR035906">
    <property type="entry name" value="MetI-like_sf"/>
</dbReference>
<accession>A0AAE3AGV1</accession>